<keyword evidence="3" id="KW-0813">Transport</keyword>
<keyword evidence="6 8" id="KW-0472">Membrane</keyword>
<dbReference type="PANTHER" id="PTHR48022">
    <property type="entry name" value="PLASTIDIC GLUCOSE TRANSPORTER 4"/>
    <property type="match status" value="1"/>
</dbReference>
<dbReference type="Proteomes" id="UP000799324">
    <property type="component" value="Unassembled WGS sequence"/>
</dbReference>
<accession>A0A6A6SPG7</accession>
<evidence type="ECO:0000256" key="8">
    <source>
        <dbReference type="SAM" id="Phobius"/>
    </source>
</evidence>
<feature type="transmembrane region" description="Helical" evidence="8">
    <location>
        <begin position="363"/>
        <end position="381"/>
    </location>
</feature>
<dbReference type="InterPro" id="IPR005829">
    <property type="entry name" value="Sugar_transporter_CS"/>
</dbReference>
<keyword evidence="10" id="KW-0762">Sugar transport</keyword>
<dbReference type="InterPro" id="IPR005828">
    <property type="entry name" value="MFS_sugar_transport-like"/>
</dbReference>
<dbReference type="InterPro" id="IPR050360">
    <property type="entry name" value="MFS_Sugar_Transporters"/>
</dbReference>
<dbReference type="OrthoDB" id="5296287at2759"/>
<sequence>MGVLSDSTLAKYGRAIKNSPRELIFNRRLLVSAALYAMSGIPICWDQGSSSVVPSLPGFQKAFGITSGSNPAQISNFVSFIYITAGIGAFASYFINDRIGRLWSFRLYMVIWVIGQLIATFSYGNLGALYFARLVSGAGIGPLTAVGPMSIVEIAPYEIRGVLTSWFSVVMLLSLTCASFTTYAVFLHTVGGYIQYQIVFFVPCIVIAIIFAASFFAMEESPRWLMLKDREEDAIKSLVRLRGLPIDHPRVASEFGEIRTQIQEERRKFGGASGGFKAVLRETFLVKTNLRRVFQACISYALAQLSGANSVTTYLVSILTLMGVGGTTERNMFLTGMYSMSKFFYTLIASFFFIDALGRRKSLFTGITIQMISDLYIGVYIKYKQAGHVAPGASEGAIAAIYIHGFGYAVGLLVLPYVFVAELWPNNIRSFGACLTQAWHWLFFFGINKGTASILSSMDNWGAFIFFAAWCFTSLLYVWSSVPETAGLSLEQLDALFEGPFWQTNSQAKKQRQLTNIIESRETDSLEHVDETVGKEGKGDKDVGEV</sequence>
<dbReference type="PROSITE" id="PS50850">
    <property type="entry name" value="MFS"/>
    <property type="match status" value="1"/>
</dbReference>
<name>A0A6A6SPG7_9PLEO</name>
<feature type="region of interest" description="Disordered" evidence="7">
    <location>
        <begin position="523"/>
        <end position="546"/>
    </location>
</feature>
<feature type="transmembrane region" description="Helical" evidence="8">
    <location>
        <begin position="77"/>
        <end position="95"/>
    </location>
</feature>
<keyword evidence="5 8" id="KW-1133">Transmembrane helix</keyword>
<dbReference type="Pfam" id="PF00083">
    <property type="entry name" value="Sugar_tr"/>
    <property type="match status" value="1"/>
</dbReference>
<protein>
    <submittedName>
        <fullName evidence="10">Putative sugar transporter</fullName>
    </submittedName>
</protein>
<dbReference type="SUPFAM" id="SSF103473">
    <property type="entry name" value="MFS general substrate transporter"/>
    <property type="match status" value="1"/>
</dbReference>
<feature type="transmembrane region" description="Helical" evidence="8">
    <location>
        <begin position="460"/>
        <end position="479"/>
    </location>
</feature>
<evidence type="ECO:0000259" key="9">
    <source>
        <dbReference type="PROSITE" id="PS50850"/>
    </source>
</evidence>
<evidence type="ECO:0000256" key="2">
    <source>
        <dbReference type="ARBA" id="ARBA00010992"/>
    </source>
</evidence>
<keyword evidence="4 8" id="KW-0812">Transmembrane</keyword>
<dbReference type="InterPro" id="IPR036259">
    <property type="entry name" value="MFS_trans_sf"/>
</dbReference>
<evidence type="ECO:0000256" key="4">
    <source>
        <dbReference type="ARBA" id="ARBA00022692"/>
    </source>
</evidence>
<feature type="transmembrane region" description="Helical" evidence="8">
    <location>
        <begin position="333"/>
        <end position="354"/>
    </location>
</feature>
<dbReference type="InterPro" id="IPR003663">
    <property type="entry name" value="Sugar/inositol_transpt"/>
</dbReference>
<evidence type="ECO:0000256" key="5">
    <source>
        <dbReference type="ARBA" id="ARBA00022989"/>
    </source>
</evidence>
<evidence type="ECO:0000256" key="7">
    <source>
        <dbReference type="SAM" id="MobiDB-lite"/>
    </source>
</evidence>
<feature type="transmembrane region" description="Helical" evidence="8">
    <location>
        <begin position="297"/>
        <end position="321"/>
    </location>
</feature>
<dbReference type="GO" id="GO:0005351">
    <property type="term" value="F:carbohydrate:proton symporter activity"/>
    <property type="evidence" value="ECO:0007669"/>
    <property type="project" value="TreeGrafter"/>
</dbReference>
<dbReference type="AlphaFoldDB" id="A0A6A6SPG7"/>
<proteinExistence type="inferred from homology"/>
<evidence type="ECO:0000313" key="11">
    <source>
        <dbReference type="Proteomes" id="UP000799324"/>
    </source>
</evidence>
<evidence type="ECO:0000256" key="1">
    <source>
        <dbReference type="ARBA" id="ARBA00004141"/>
    </source>
</evidence>
<dbReference type="EMBL" id="MU004489">
    <property type="protein sequence ID" value="KAF2649520.1"/>
    <property type="molecule type" value="Genomic_DNA"/>
</dbReference>
<comment type="similarity">
    <text evidence="2">Belongs to the major facilitator superfamily. Sugar transporter (TC 2.A.1.1) family.</text>
</comment>
<gene>
    <name evidence="10" type="ORF">K491DRAFT_771510</name>
</gene>
<evidence type="ECO:0000256" key="6">
    <source>
        <dbReference type="ARBA" id="ARBA00023136"/>
    </source>
</evidence>
<dbReference type="GO" id="GO:0016020">
    <property type="term" value="C:membrane"/>
    <property type="evidence" value="ECO:0007669"/>
    <property type="project" value="UniProtKB-SubCell"/>
</dbReference>
<feature type="transmembrane region" description="Helical" evidence="8">
    <location>
        <begin position="130"/>
        <end position="151"/>
    </location>
</feature>
<dbReference type="InterPro" id="IPR020846">
    <property type="entry name" value="MFS_dom"/>
</dbReference>
<organism evidence="10 11">
    <name type="scientific">Lophiostoma macrostomum CBS 122681</name>
    <dbReference type="NCBI Taxonomy" id="1314788"/>
    <lineage>
        <taxon>Eukaryota</taxon>
        <taxon>Fungi</taxon>
        <taxon>Dikarya</taxon>
        <taxon>Ascomycota</taxon>
        <taxon>Pezizomycotina</taxon>
        <taxon>Dothideomycetes</taxon>
        <taxon>Pleosporomycetidae</taxon>
        <taxon>Pleosporales</taxon>
        <taxon>Lophiostomataceae</taxon>
        <taxon>Lophiostoma</taxon>
    </lineage>
</organism>
<evidence type="ECO:0000313" key="10">
    <source>
        <dbReference type="EMBL" id="KAF2649520.1"/>
    </source>
</evidence>
<reference evidence="10" key="1">
    <citation type="journal article" date="2020" name="Stud. Mycol.">
        <title>101 Dothideomycetes genomes: a test case for predicting lifestyles and emergence of pathogens.</title>
        <authorList>
            <person name="Haridas S."/>
            <person name="Albert R."/>
            <person name="Binder M."/>
            <person name="Bloem J."/>
            <person name="Labutti K."/>
            <person name="Salamov A."/>
            <person name="Andreopoulos B."/>
            <person name="Baker S."/>
            <person name="Barry K."/>
            <person name="Bills G."/>
            <person name="Bluhm B."/>
            <person name="Cannon C."/>
            <person name="Castanera R."/>
            <person name="Culley D."/>
            <person name="Daum C."/>
            <person name="Ezra D."/>
            <person name="Gonzalez J."/>
            <person name="Henrissat B."/>
            <person name="Kuo A."/>
            <person name="Liang C."/>
            <person name="Lipzen A."/>
            <person name="Lutzoni F."/>
            <person name="Magnuson J."/>
            <person name="Mondo S."/>
            <person name="Nolan M."/>
            <person name="Ohm R."/>
            <person name="Pangilinan J."/>
            <person name="Park H.-J."/>
            <person name="Ramirez L."/>
            <person name="Alfaro M."/>
            <person name="Sun H."/>
            <person name="Tritt A."/>
            <person name="Yoshinaga Y."/>
            <person name="Zwiers L.-H."/>
            <person name="Turgeon B."/>
            <person name="Goodwin S."/>
            <person name="Spatafora J."/>
            <person name="Crous P."/>
            <person name="Grigoriev I."/>
        </authorList>
    </citation>
    <scope>NUCLEOTIDE SEQUENCE</scope>
    <source>
        <strain evidence="10">CBS 122681</strain>
    </source>
</reference>
<feature type="transmembrane region" description="Helical" evidence="8">
    <location>
        <begin position="401"/>
        <end position="419"/>
    </location>
</feature>
<evidence type="ECO:0000256" key="3">
    <source>
        <dbReference type="ARBA" id="ARBA00022448"/>
    </source>
</evidence>
<dbReference type="PANTHER" id="PTHR48022:SF59">
    <property type="entry name" value="MAJOR FACILITATOR SUPERFAMILY (MFS) PROFILE DOMAIN-CONTAINING PROTEIN"/>
    <property type="match status" value="1"/>
</dbReference>
<dbReference type="PROSITE" id="PS00216">
    <property type="entry name" value="SUGAR_TRANSPORT_1"/>
    <property type="match status" value="1"/>
</dbReference>
<feature type="transmembrane region" description="Helical" evidence="8">
    <location>
        <begin position="198"/>
        <end position="218"/>
    </location>
</feature>
<feature type="transmembrane region" description="Helical" evidence="8">
    <location>
        <begin position="163"/>
        <end position="186"/>
    </location>
</feature>
<keyword evidence="11" id="KW-1185">Reference proteome</keyword>
<feature type="transmembrane region" description="Helical" evidence="8">
    <location>
        <begin position="107"/>
        <end position="124"/>
    </location>
</feature>
<dbReference type="Gene3D" id="1.20.1250.20">
    <property type="entry name" value="MFS general substrate transporter like domains"/>
    <property type="match status" value="1"/>
</dbReference>
<comment type="subcellular location">
    <subcellularLocation>
        <location evidence="1">Membrane</location>
        <topology evidence="1">Multi-pass membrane protein</topology>
    </subcellularLocation>
</comment>
<dbReference type="PRINTS" id="PR00171">
    <property type="entry name" value="SUGRTRNSPORT"/>
</dbReference>
<feature type="domain" description="Major facilitator superfamily (MFS) profile" evidence="9">
    <location>
        <begin position="32"/>
        <end position="486"/>
    </location>
</feature>